<dbReference type="EMBL" id="ANIZ01000901">
    <property type="protein sequence ID" value="ETI51553.1"/>
    <property type="molecule type" value="Genomic_DNA"/>
</dbReference>
<comment type="caution">
    <text evidence="1">The sequence shown here is derived from an EMBL/GenBank/DDBJ whole genome shotgun (WGS) entry which is preliminary data.</text>
</comment>
<evidence type="ECO:0000313" key="2">
    <source>
        <dbReference type="Proteomes" id="UP000018721"/>
    </source>
</evidence>
<dbReference type="Proteomes" id="UP000018721">
    <property type="component" value="Unassembled WGS sequence"/>
</dbReference>
<proteinExistence type="predicted"/>
<gene>
    <name evidence="1" type="ORF">F443_05142</name>
</gene>
<name>V9FL95_PHYNI</name>
<accession>V9FL95</accession>
<reference evidence="1 2" key="1">
    <citation type="submission" date="2013-11" db="EMBL/GenBank/DDBJ databases">
        <title>The Genome Sequence of Phytophthora parasitica P1569.</title>
        <authorList>
            <consortium name="The Broad Institute Genomics Platform"/>
            <person name="Russ C."/>
            <person name="Tyler B."/>
            <person name="Panabieres F."/>
            <person name="Shan W."/>
            <person name="Tripathy S."/>
            <person name="Grunwald N."/>
            <person name="Machado M."/>
            <person name="Johnson C.S."/>
            <person name="Arredondo F."/>
            <person name="Hong C."/>
            <person name="Coffey M."/>
            <person name="Young S.K."/>
            <person name="Zeng Q."/>
            <person name="Gargeya S."/>
            <person name="Fitzgerald M."/>
            <person name="Abouelleil A."/>
            <person name="Alvarado L."/>
            <person name="Chapman S.B."/>
            <person name="Gainer-Dewar J."/>
            <person name="Goldberg J."/>
            <person name="Griggs A."/>
            <person name="Gujja S."/>
            <person name="Hansen M."/>
            <person name="Howarth C."/>
            <person name="Imamovic A."/>
            <person name="Ireland A."/>
            <person name="Larimer J."/>
            <person name="McCowan C."/>
            <person name="Murphy C."/>
            <person name="Pearson M."/>
            <person name="Poon T.W."/>
            <person name="Priest M."/>
            <person name="Roberts A."/>
            <person name="Saif S."/>
            <person name="Shea T."/>
            <person name="Sykes S."/>
            <person name="Wortman J."/>
            <person name="Nusbaum C."/>
            <person name="Birren B."/>
        </authorList>
    </citation>
    <scope>NUCLEOTIDE SEQUENCE [LARGE SCALE GENOMIC DNA]</scope>
    <source>
        <strain evidence="1 2">P1569</strain>
    </source>
</reference>
<organism evidence="1 2">
    <name type="scientific">Phytophthora nicotianae P1569</name>
    <dbReference type="NCBI Taxonomy" id="1317065"/>
    <lineage>
        <taxon>Eukaryota</taxon>
        <taxon>Sar</taxon>
        <taxon>Stramenopiles</taxon>
        <taxon>Oomycota</taxon>
        <taxon>Peronosporomycetes</taxon>
        <taxon>Peronosporales</taxon>
        <taxon>Peronosporaceae</taxon>
        <taxon>Phytophthora</taxon>
    </lineage>
</organism>
<sequence>MALLAASERSRWAPRYPFHQDLCQDKPPQALEM</sequence>
<dbReference type="AlphaFoldDB" id="V9FL95"/>
<dbReference type="HOGENOM" id="CLU_3385884_0_0_1"/>
<protein>
    <submittedName>
        <fullName evidence="1">Uncharacterized protein</fullName>
    </submittedName>
</protein>
<evidence type="ECO:0000313" key="1">
    <source>
        <dbReference type="EMBL" id="ETI51553.1"/>
    </source>
</evidence>
<keyword evidence="2" id="KW-1185">Reference proteome</keyword>